<dbReference type="AlphaFoldDB" id="A0AAV1QC07"/>
<sequence length="52" mass="6205">MMGWSCNRTPLRPLKDCAIARTCYIILSFVLLQMNEILWRQIGLKHRRSQRS</sequence>
<dbReference type="Proteomes" id="UP001314229">
    <property type="component" value="Unassembled WGS sequence"/>
</dbReference>
<evidence type="ECO:0000313" key="2">
    <source>
        <dbReference type="Proteomes" id="UP001314229"/>
    </source>
</evidence>
<keyword evidence="2" id="KW-1185">Reference proteome</keyword>
<gene>
    <name evidence="1" type="ORF">FSCOSCO3_A022255</name>
</gene>
<accession>A0AAV1QC07</accession>
<reference evidence="1 2" key="1">
    <citation type="submission" date="2024-01" db="EMBL/GenBank/DDBJ databases">
        <authorList>
            <person name="Alioto T."/>
            <person name="Alioto T."/>
            <person name="Gomez Garrido J."/>
        </authorList>
    </citation>
    <scope>NUCLEOTIDE SEQUENCE [LARGE SCALE GENOMIC DNA]</scope>
</reference>
<organism evidence="1 2">
    <name type="scientific">Scomber scombrus</name>
    <name type="common">Atlantic mackerel</name>
    <name type="synonym">Scomber vernalis</name>
    <dbReference type="NCBI Taxonomy" id="13677"/>
    <lineage>
        <taxon>Eukaryota</taxon>
        <taxon>Metazoa</taxon>
        <taxon>Chordata</taxon>
        <taxon>Craniata</taxon>
        <taxon>Vertebrata</taxon>
        <taxon>Euteleostomi</taxon>
        <taxon>Actinopterygii</taxon>
        <taxon>Neopterygii</taxon>
        <taxon>Teleostei</taxon>
        <taxon>Neoteleostei</taxon>
        <taxon>Acanthomorphata</taxon>
        <taxon>Pelagiaria</taxon>
        <taxon>Scombriformes</taxon>
        <taxon>Scombridae</taxon>
        <taxon>Scomber</taxon>
    </lineage>
</organism>
<protein>
    <submittedName>
        <fullName evidence="1">Uncharacterized protein</fullName>
    </submittedName>
</protein>
<evidence type="ECO:0000313" key="1">
    <source>
        <dbReference type="EMBL" id="CAK6981075.1"/>
    </source>
</evidence>
<dbReference type="EMBL" id="CAWUFR010000769">
    <property type="protein sequence ID" value="CAK6981075.1"/>
    <property type="molecule type" value="Genomic_DNA"/>
</dbReference>
<proteinExistence type="predicted"/>
<comment type="caution">
    <text evidence="1">The sequence shown here is derived from an EMBL/GenBank/DDBJ whole genome shotgun (WGS) entry which is preliminary data.</text>
</comment>
<name>A0AAV1QC07_SCOSC</name>